<dbReference type="PANTHER" id="PTHR33198:SF20">
    <property type="entry name" value="RETROTRANSPOSON GAG DOMAIN-CONTAINING PROTEIN"/>
    <property type="match status" value="1"/>
</dbReference>
<proteinExistence type="predicted"/>
<accession>A0ABD2NBD7</accession>
<dbReference type="EMBL" id="JABFTP020000083">
    <property type="protein sequence ID" value="KAL3275912.1"/>
    <property type="molecule type" value="Genomic_DNA"/>
</dbReference>
<evidence type="ECO:0008006" key="3">
    <source>
        <dbReference type="Google" id="ProtNLM"/>
    </source>
</evidence>
<comment type="caution">
    <text evidence="1">The sequence shown here is derived from an EMBL/GenBank/DDBJ whole genome shotgun (WGS) entry which is preliminary data.</text>
</comment>
<name>A0ABD2NBD7_9CUCU</name>
<sequence length="202" mass="24592">MSFHIPKPLHFEGDFDNWREWKREFESYLKTSGKHDEDSDVKMSILLNCIGDEALDIFYFFKDSQKNDYESVISAYDKYFRFNKNIVFESFKFHNMFQKENQSIGQYIKELRKQAEHCDFECNNVRCSRMYKERMIRDQLINGIYDKNVQRRLMKLRHLTTDKIVEYCRSVELSVIQLKHLNSEIEREAWEEFEEKPFVDNG</sequence>
<dbReference type="AlphaFoldDB" id="A0ABD2NBD7"/>
<evidence type="ECO:0000313" key="2">
    <source>
        <dbReference type="Proteomes" id="UP001516400"/>
    </source>
</evidence>
<gene>
    <name evidence="1" type="ORF">HHI36_020647</name>
</gene>
<protein>
    <recommendedName>
        <fullName evidence="3">Retrotransposon gag domain-containing protein</fullName>
    </recommendedName>
</protein>
<organism evidence="1 2">
    <name type="scientific">Cryptolaemus montrouzieri</name>
    <dbReference type="NCBI Taxonomy" id="559131"/>
    <lineage>
        <taxon>Eukaryota</taxon>
        <taxon>Metazoa</taxon>
        <taxon>Ecdysozoa</taxon>
        <taxon>Arthropoda</taxon>
        <taxon>Hexapoda</taxon>
        <taxon>Insecta</taxon>
        <taxon>Pterygota</taxon>
        <taxon>Neoptera</taxon>
        <taxon>Endopterygota</taxon>
        <taxon>Coleoptera</taxon>
        <taxon>Polyphaga</taxon>
        <taxon>Cucujiformia</taxon>
        <taxon>Coccinelloidea</taxon>
        <taxon>Coccinellidae</taxon>
        <taxon>Scymninae</taxon>
        <taxon>Scymnini</taxon>
        <taxon>Cryptolaemus</taxon>
    </lineage>
</organism>
<reference evidence="1 2" key="1">
    <citation type="journal article" date="2021" name="BMC Biol.">
        <title>Horizontally acquired antibacterial genes associated with adaptive radiation of ladybird beetles.</title>
        <authorList>
            <person name="Li H.S."/>
            <person name="Tang X.F."/>
            <person name="Huang Y.H."/>
            <person name="Xu Z.Y."/>
            <person name="Chen M.L."/>
            <person name="Du X.Y."/>
            <person name="Qiu B.Y."/>
            <person name="Chen P.T."/>
            <person name="Zhang W."/>
            <person name="Slipinski A."/>
            <person name="Escalona H.E."/>
            <person name="Waterhouse R.M."/>
            <person name="Zwick A."/>
            <person name="Pang H."/>
        </authorList>
    </citation>
    <scope>NUCLEOTIDE SEQUENCE [LARGE SCALE GENOMIC DNA]</scope>
    <source>
        <strain evidence="1">SYSU2018</strain>
    </source>
</reference>
<dbReference type="PANTHER" id="PTHR33198">
    <property type="entry name" value="ANK_REP_REGION DOMAIN-CONTAINING PROTEIN-RELATED"/>
    <property type="match status" value="1"/>
</dbReference>
<dbReference type="Proteomes" id="UP001516400">
    <property type="component" value="Unassembled WGS sequence"/>
</dbReference>
<keyword evidence="2" id="KW-1185">Reference proteome</keyword>
<evidence type="ECO:0000313" key="1">
    <source>
        <dbReference type="EMBL" id="KAL3275912.1"/>
    </source>
</evidence>